<protein>
    <submittedName>
        <fullName evidence="1">Uncharacterized protein</fullName>
    </submittedName>
</protein>
<evidence type="ECO:0000313" key="1">
    <source>
        <dbReference type="EMBL" id="CUV47902.1"/>
    </source>
</evidence>
<proteinExistence type="predicted"/>
<dbReference type="EMBL" id="LN899827">
    <property type="protein sequence ID" value="CUV47902.1"/>
    <property type="molecule type" value="Genomic_DNA"/>
</dbReference>
<organism evidence="1">
    <name type="scientific">Ralstonia solanacearum</name>
    <name type="common">Pseudomonas solanacearum</name>
    <dbReference type="NCBI Taxonomy" id="305"/>
    <lineage>
        <taxon>Bacteria</taxon>
        <taxon>Pseudomonadati</taxon>
        <taxon>Pseudomonadota</taxon>
        <taxon>Betaproteobacteria</taxon>
        <taxon>Burkholderiales</taxon>
        <taxon>Burkholderiaceae</taxon>
        <taxon>Ralstonia</taxon>
        <taxon>Ralstonia solanacearum species complex</taxon>
    </lineage>
</organism>
<dbReference type="AlphaFoldDB" id="A0A0S4WNJ4"/>
<sequence>MRCERGHHEHRQHRSKTSLGGICQTIAVDLPVLPHNGSRQWSCPRTCLLYTSPSPRD</sequence>
<reference evidence="1" key="1">
    <citation type="submission" date="2015-10" db="EMBL/GenBank/DDBJ databases">
        <authorList>
            <person name="Gilbert D.G."/>
        </authorList>
    </citation>
    <scope>NUCLEOTIDE SEQUENCE</scope>
    <source>
        <strain evidence="1">Phyl III-seqv23</strain>
    </source>
</reference>
<gene>
    <name evidence="1" type="ORF">TO10_v1_1210022</name>
</gene>
<accession>A0A0S4WNJ4</accession>
<name>A0A0S4WNJ4_RALSL</name>